<evidence type="ECO:0000256" key="1">
    <source>
        <dbReference type="SAM" id="MobiDB-lite"/>
    </source>
</evidence>
<dbReference type="GeneID" id="39745451"/>
<name>A0A1Y1JWC5_PLAGO</name>
<reference evidence="3" key="1">
    <citation type="submission" date="2017-04" db="EMBL/GenBank/DDBJ databases">
        <title>Plasmodium gonderi genome.</title>
        <authorList>
            <person name="Arisue N."/>
            <person name="Honma H."/>
            <person name="Kawai S."/>
            <person name="Tougan T."/>
            <person name="Tanabe K."/>
            <person name="Horii T."/>
        </authorList>
    </citation>
    <scope>NUCLEOTIDE SEQUENCE [LARGE SCALE GENOMIC DNA]</scope>
    <source>
        <strain evidence="3">ATCC 30045</strain>
    </source>
</reference>
<evidence type="ECO:0000313" key="2">
    <source>
        <dbReference type="EMBL" id="GAW84643.1"/>
    </source>
</evidence>
<gene>
    <name evidence="2" type="ORF">PGO_004155</name>
</gene>
<dbReference type="EMBL" id="BDQF01000550">
    <property type="protein sequence ID" value="GAW84643.1"/>
    <property type="molecule type" value="Genomic_DNA"/>
</dbReference>
<sequence>MICQETTIRNLSEYYKLCFTKCIMATVSYFTSDGDNHYDFDKCLEEYINYLDKGKEQIHDFEAKTYTNYCTEWEKLCKYIKHKREGLNECYIKYHMPYNGDGEETINHFIGKYSNTSECSFSRVSLVKDNSKLISETQHNEDRKQEKLGEGLLEKEFEMLQVQKDINHPSSSDSQDEDRKSTDSHTFSTPLELETLCKSESCTDPSTCTALGTQASETVLQKIHNDGCVIHIKHQKKILHECSIKGNVSVSEHAAEKTVEMQEVKVQPPDTKSNEVTFLANGTNDTEEYDGGSLSPVSIRDKDDKNVEHVNQVNLNACIDAASGGSLSSSHVTYSYKDARGLNSERESTHDTFSGVETPVILEHNTFTPMKKLMINKKRRKGKQMSEKLQRVQLGPSLERDTLILFANSHFEY</sequence>
<keyword evidence="3" id="KW-1185">Reference proteome</keyword>
<protein>
    <submittedName>
        <fullName evidence="2">Variable surface protein</fullName>
    </submittedName>
</protein>
<feature type="region of interest" description="Disordered" evidence="1">
    <location>
        <begin position="166"/>
        <end position="187"/>
    </location>
</feature>
<comment type="caution">
    <text evidence="2">The sequence shown here is derived from an EMBL/GenBank/DDBJ whole genome shotgun (WGS) entry which is preliminary data.</text>
</comment>
<organism evidence="2 3">
    <name type="scientific">Plasmodium gonderi</name>
    <dbReference type="NCBI Taxonomy" id="77519"/>
    <lineage>
        <taxon>Eukaryota</taxon>
        <taxon>Sar</taxon>
        <taxon>Alveolata</taxon>
        <taxon>Apicomplexa</taxon>
        <taxon>Aconoidasida</taxon>
        <taxon>Haemosporida</taxon>
        <taxon>Plasmodiidae</taxon>
        <taxon>Plasmodium</taxon>
        <taxon>Plasmodium (Plasmodium)</taxon>
    </lineage>
</organism>
<dbReference type="RefSeq" id="XP_028547232.1">
    <property type="nucleotide sequence ID" value="XM_028691431.1"/>
</dbReference>
<dbReference type="AlphaFoldDB" id="A0A1Y1JWC5"/>
<proteinExistence type="predicted"/>
<dbReference type="Proteomes" id="UP000195521">
    <property type="component" value="Unassembled WGS sequence"/>
</dbReference>
<evidence type="ECO:0000313" key="3">
    <source>
        <dbReference type="Proteomes" id="UP000195521"/>
    </source>
</evidence>
<accession>A0A1Y1JWC5</accession>